<dbReference type="PANTHER" id="PTHR45339">
    <property type="entry name" value="HYBRID SIGNAL TRANSDUCTION HISTIDINE KINASE J"/>
    <property type="match status" value="1"/>
</dbReference>
<dbReference type="Gene3D" id="3.40.50.2300">
    <property type="match status" value="1"/>
</dbReference>
<dbReference type="SMART" id="SM00387">
    <property type="entry name" value="HATPase_c"/>
    <property type="match status" value="1"/>
</dbReference>
<evidence type="ECO:0000259" key="13">
    <source>
        <dbReference type="PROSITE" id="PS50109"/>
    </source>
</evidence>
<dbReference type="InterPro" id="IPR003661">
    <property type="entry name" value="HisK_dim/P_dom"/>
</dbReference>
<dbReference type="Pfam" id="PF00512">
    <property type="entry name" value="HisKA"/>
    <property type="match status" value="1"/>
</dbReference>
<feature type="domain" description="Response regulatory" evidence="14">
    <location>
        <begin position="582"/>
        <end position="701"/>
    </location>
</feature>
<reference evidence="15 16" key="1">
    <citation type="submission" date="2015-09" db="EMBL/GenBank/DDBJ databases">
        <authorList>
            <consortium name="Swine Surveillance"/>
        </authorList>
    </citation>
    <scope>NUCLEOTIDE SEQUENCE [LARGE SCALE GENOMIC DNA]</scope>
    <source>
        <strain evidence="15 16">CECT 5294</strain>
    </source>
</reference>
<dbReference type="Pfam" id="PF00072">
    <property type="entry name" value="Response_reg"/>
    <property type="match status" value="1"/>
</dbReference>
<evidence type="ECO:0000256" key="1">
    <source>
        <dbReference type="ARBA" id="ARBA00000085"/>
    </source>
</evidence>
<dbReference type="Proteomes" id="UP000051298">
    <property type="component" value="Unassembled WGS sequence"/>
</dbReference>
<dbReference type="Pfam" id="PF12860">
    <property type="entry name" value="PAS_7"/>
    <property type="match status" value="1"/>
</dbReference>
<dbReference type="STRING" id="266809.PM03_09720"/>
<evidence type="ECO:0000256" key="9">
    <source>
        <dbReference type="ARBA" id="ARBA00064003"/>
    </source>
</evidence>
<dbReference type="InterPro" id="IPR005467">
    <property type="entry name" value="His_kinase_dom"/>
</dbReference>
<evidence type="ECO:0000256" key="5">
    <source>
        <dbReference type="ARBA" id="ARBA00022741"/>
    </source>
</evidence>
<dbReference type="PRINTS" id="PR00344">
    <property type="entry name" value="BCTRLSENSOR"/>
</dbReference>
<keyword evidence="12" id="KW-0175">Coiled coil</keyword>
<evidence type="ECO:0000256" key="12">
    <source>
        <dbReference type="SAM" id="Coils"/>
    </source>
</evidence>
<dbReference type="RefSeq" id="WP_058123024.1">
    <property type="nucleotide sequence ID" value="NZ_CYRX01000011.1"/>
</dbReference>
<evidence type="ECO:0000256" key="3">
    <source>
        <dbReference type="ARBA" id="ARBA00022553"/>
    </source>
</evidence>
<name>A0A0P1EXY5_9RHOB</name>
<evidence type="ECO:0000313" key="15">
    <source>
        <dbReference type="EMBL" id="CUH59950.1"/>
    </source>
</evidence>
<feature type="modified residue" description="4-aspartylphosphate" evidence="11">
    <location>
        <position position="631"/>
    </location>
</feature>
<keyword evidence="7" id="KW-0067">ATP-binding</keyword>
<dbReference type="InterPro" id="IPR036890">
    <property type="entry name" value="HATPase_C_sf"/>
</dbReference>
<dbReference type="EMBL" id="CYRX01000011">
    <property type="protein sequence ID" value="CUH59950.1"/>
    <property type="molecule type" value="Genomic_DNA"/>
</dbReference>
<dbReference type="FunFam" id="3.30.565.10:FF:000010">
    <property type="entry name" value="Sensor histidine kinase RcsC"/>
    <property type="match status" value="1"/>
</dbReference>
<feature type="coiled-coil region" evidence="12">
    <location>
        <begin position="10"/>
        <end position="44"/>
    </location>
</feature>
<keyword evidence="4 15" id="KW-0808">Transferase</keyword>
<dbReference type="GO" id="GO:0000155">
    <property type="term" value="F:phosphorelay sensor kinase activity"/>
    <property type="evidence" value="ECO:0007669"/>
    <property type="project" value="InterPro"/>
</dbReference>
<evidence type="ECO:0000256" key="10">
    <source>
        <dbReference type="ARBA" id="ARBA00068150"/>
    </source>
</evidence>
<organism evidence="15 16">
    <name type="scientific">Thalassobacter stenotrophicus</name>
    <dbReference type="NCBI Taxonomy" id="266809"/>
    <lineage>
        <taxon>Bacteria</taxon>
        <taxon>Pseudomonadati</taxon>
        <taxon>Pseudomonadota</taxon>
        <taxon>Alphaproteobacteria</taxon>
        <taxon>Rhodobacterales</taxon>
        <taxon>Roseobacteraceae</taxon>
        <taxon>Thalassobacter</taxon>
    </lineage>
</organism>
<dbReference type="GO" id="GO:0005524">
    <property type="term" value="F:ATP binding"/>
    <property type="evidence" value="ECO:0007669"/>
    <property type="project" value="UniProtKB-KW"/>
</dbReference>
<evidence type="ECO:0000259" key="14">
    <source>
        <dbReference type="PROSITE" id="PS50110"/>
    </source>
</evidence>
<evidence type="ECO:0000256" key="7">
    <source>
        <dbReference type="ARBA" id="ARBA00022840"/>
    </source>
</evidence>
<evidence type="ECO:0000256" key="11">
    <source>
        <dbReference type="PROSITE-ProRule" id="PRU00169"/>
    </source>
</evidence>
<comment type="subunit">
    <text evidence="9">At low DSF concentrations, interacts with RpfF.</text>
</comment>
<dbReference type="SMART" id="SM00388">
    <property type="entry name" value="HisKA"/>
    <property type="match status" value="1"/>
</dbReference>
<dbReference type="InterPro" id="IPR011006">
    <property type="entry name" value="CheY-like_superfamily"/>
</dbReference>
<sequence length="713" mass="78708">MSIQSHDDFIQQERRRRLAAERLLAQKSNELLEANRQLATHADKLSYTVIEQREENATLAGENQKVLAHLDLATKQAGKAEQRLWDSLEAIGDGFAVYDRNWCLVAANRHYMRLFEGIEDVGLGAPYDLVLQVLMDEGLVDIGDANPDDWVDEMLARWENRPVQTTVIKLYNGRSIQLQDKVSSDGGMVSMCTDITESLEREAAMREARDAAEAANRAKSAFLAKMSHEIRTPMNGVVGMAELLLESELTNEDQIYAETIRSSGESLLVIINDILDFSKLEADKMEFRPEPMDLEVLLLELLRLSEASLDGKPVNLALHYPIMGQTGFITDQGKLRQVLTNLIGNAIKFTPEGHVTVDVDPGTPDAAGRSMVKITVRDSGIGIPDEMQAHIFGEFNQVEDEMNRKFEGTGLGLAITKGIVERLEGTLTVASDLGKGSHFTVTLPLEVDLRSSSPTALPPAPRTLALCGYHGPTAEFLTNELASLGVRVKTVTPDEIADLDTDAVFICTCLPEAVQIQISEVAPTDLPIICVGTHAHTPKQLAARCKAHLSWPTANADLRTVISAIQPRQPSQSDTAPLETLRMLAAEDNMINQFVFQKMLKAVEMDLTMVENGRHAVEAFLDLKPHIIFTDISMPEMDGMEAAREIRKLEAEHGLPQTPIIAMTAHAMEDDEDRIKAAGINHYLTKPFKKSALMDALHRFAPSEINLTQPDEG</sequence>
<dbReference type="SUPFAM" id="SSF47384">
    <property type="entry name" value="Homodimeric domain of signal transducing histidine kinase"/>
    <property type="match status" value="1"/>
</dbReference>
<dbReference type="CDD" id="cd17546">
    <property type="entry name" value="REC_hyHK_CKI1_RcsC-like"/>
    <property type="match status" value="1"/>
</dbReference>
<dbReference type="SUPFAM" id="SSF55874">
    <property type="entry name" value="ATPase domain of HSP90 chaperone/DNA topoisomerase II/histidine kinase"/>
    <property type="match status" value="1"/>
</dbReference>
<keyword evidence="5" id="KW-0547">Nucleotide-binding</keyword>
<dbReference type="eggNOG" id="COG2205">
    <property type="taxonomic scope" value="Bacteria"/>
</dbReference>
<dbReference type="FunFam" id="1.10.287.130:FF:000002">
    <property type="entry name" value="Two-component osmosensing histidine kinase"/>
    <property type="match status" value="1"/>
</dbReference>
<evidence type="ECO:0000256" key="6">
    <source>
        <dbReference type="ARBA" id="ARBA00022777"/>
    </source>
</evidence>
<keyword evidence="8" id="KW-0902">Two-component regulatory system</keyword>
<dbReference type="PROSITE" id="PS50109">
    <property type="entry name" value="HIS_KIN"/>
    <property type="match status" value="1"/>
</dbReference>
<evidence type="ECO:0000313" key="16">
    <source>
        <dbReference type="Proteomes" id="UP000051298"/>
    </source>
</evidence>
<dbReference type="CDD" id="cd00082">
    <property type="entry name" value="HisKA"/>
    <property type="match status" value="1"/>
</dbReference>
<dbReference type="InterPro" id="IPR036097">
    <property type="entry name" value="HisK_dim/P_sf"/>
</dbReference>
<evidence type="ECO:0000256" key="4">
    <source>
        <dbReference type="ARBA" id="ARBA00022679"/>
    </source>
</evidence>
<comment type="catalytic activity">
    <reaction evidence="1">
        <text>ATP + protein L-histidine = ADP + protein N-phospho-L-histidine.</text>
        <dbReference type="EC" id="2.7.13.3"/>
    </reaction>
</comment>
<accession>A0A0P1EXY5</accession>
<evidence type="ECO:0000256" key="2">
    <source>
        <dbReference type="ARBA" id="ARBA00012438"/>
    </source>
</evidence>
<dbReference type="InterPro" id="IPR001789">
    <property type="entry name" value="Sig_transdc_resp-reg_receiver"/>
</dbReference>
<evidence type="ECO:0000256" key="8">
    <source>
        <dbReference type="ARBA" id="ARBA00023012"/>
    </source>
</evidence>
<dbReference type="PANTHER" id="PTHR45339:SF1">
    <property type="entry name" value="HYBRID SIGNAL TRANSDUCTION HISTIDINE KINASE J"/>
    <property type="match status" value="1"/>
</dbReference>
<dbReference type="Gene3D" id="3.30.450.20">
    <property type="entry name" value="PAS domain"/>
    <property type="match status" value="1"/>
</dbReference>
<feature type="domain" description="Histidine kinase" evidence="13">
    <location>
        <begin position="225"/>
        <end position="447"/>
    </location>
</feature>
<dbReference type="EC" id="2.7.13.3" evidence="2"/>
<gene>
    <name evidence="15" type="primary">barA</name>
    <name evidence="15" type="ORF">THS5294_01239</name>
</gene>
<dbReference type="CDD" id="cd16922">
    <property type="entry name" value="HATPase_EvgS-ArcB-TorS-like"/>
    <property type="match status" value="1"/>
</dbReference>
<dbReference type="InterPro" id="IPR003594">
    <property type="entry name" value="HATPase_dom"/>
</dbReference>
<keyword evidence="6 15" id="KW-0418">Kinase</keyword>
<proteinExistence type="predicted"/>
<protein>
    <recommendedName>
        <fullName evidence="10">Sensory/regulatory protein RpfC</fullName>
        <ecNumber evidence="2">2.7.13.3</ecNumber>
    </recommendedName>
</protein>
<dbReference type="AlphaFoldDB" id="A0A0P1EXY5"/>
<dbReference type="SMART" id="SM00448">
    <property type="entry name" value="REC"/>
    <property type="match status" value="1"/>
</dbReference>
<dbReference type="Gene3D" id="3.30.565.10">
    <property type="entry name" value="Histidine kinase-like ATPase, C-terminal domain"/>
    <property type="match status" value="1"/>
</dbReference>
<dbReference type="Pfam" id="PF02518">
    <property type="entry name" value="HATPase_c"/>
    <property type="match status" value="1"/>
</dbReference>
<dbReference type="SUPFAM" id="SSF52172">
    <property type="entry name" value="CheY-like"/>
    <property type="match status" value="1"/>
</dbReference>
<keyword evidence="3 11" id="KW-0597">Phosphoprotein</keyword>
<dbReference type="InterPro" id="IPR004358">
    <property type="entry name" value="Sig_transdc_His_kin-like_C"/>
</dbReference>
<dbReference type="Gene3D" id="1.10.287.130">
    <property type="match status" value="1"/>
</dbReference>
<dbReference type="PROSITE" id="PS50110">
    <property type="entry name" value="RESPONSE_REGULATORY"/>
    <property type="match status" value="1"/>
</dbReference>